<comment type="caution">
    <text evidence="1">The sequence shown here is derived from an EMBL/GenBank/DDBJ whole genome shotgun (WGS) entry which is preliminary data.</text>
</comment>
<sequence length="107" mass="12175">MLVVFIIYKLGPLTFVLRPHSGLRIKAPNPSVKTLPQQHLRILSMLVVCSEHLLYQLMAFVTLGCRPARVYPCIQGISGWGRVRLVLECGLFRAYLGFSSILIKFRF</sequence>
<reference evidence="1 2" key="1">
    <citation type="submission" date="2018-10" db="EMBL/GenBank/DDBJ databases">
        <title>A high-quality apple genome assembly.</title>
        <authorList>
            <person name="Hu J."/>
        </authorList>
    </citation>
    <scope>NUCLEOTIDE SEQUENCE [LARGE SCALE GENOMIC DNA]</scope>
    <source>
        <strain evidence="2">cv. HFTH1</strain>
        <tissue evidence="1">Young leaf</tissue>
    </source>
</reference>
<evidence type="ECO:0000313" key="1">
    <source>
        <dbReference type="EMBL" id="RXI06548.1"/>
    </source>
</evidence>
<dbReference type="EMBL" id="RDQH01000328">
    <property type="protein sequence ID" value="RXI06548.1"/>
    <property type="molecule type" value="Genomic_DNA"/>
</dbReference>
<protein>
    <submittedName>
        <fullName evidence="1">Uncharacterized protein</fullName>
    </submittedName>
</protein>
<keyword evidence="2" id="KW-1185">Reference proteome</keyword>
<name>A0A498KFY2_MALDO</name>
<dbReference type="Proteomes" id="UP000290289">
    <property type="component" value="Chromosome 2"/>
</dbReference>
<accession>A0A498KFY2</accession>
<gene>
    <name evidence="1" type="ORF">DVH24_025684</name>
</gene>
<evidence type="ECO:0000313" key="2">
    <source>
        <dbReference type="Proteomes" id="UP000290289"/>
    </source>
</evidence>
<dbReference type="AlphaFoldDB" id="A0A498KFY2"/>
<proteinExistence type="predicted"/>
<organism evidence="1 2">
    <name type="scientific">Malus domestica</name>
    <name type="common">Apple</name>
    <name type="synonym">Pyrus malus</name>
    <dbReference type="NCBI Taxonomy" id="3750"/>
    <lineage>
        <taxon>Eukaryota</taxon>
        <taxon>Viridiplantae</taxon>
        <taxon>Streptophyta</taxon>
        <taxon>Embryophyta</taxon>
        <taxon>Tracheophyta</taxon>
        <taxon>Spermatophyta</taxon>
        <taxon>Magnoliopsida</taxon>
        <taxon>eudicotyledons</taxon>
        <taxon>Gunneridae</taxon>
        <taxon>Pentapetalae</taxon>
        <taxon>rosids</taxon>
        <taxon>fabids</taxon>
        <taxon>Rosales</taxon>
        <taxon>Rosaceae</taxon>
        <taxon>Amygdaloideae</taxon>
        <taxon>Maleae</taxon>
        <taxon>Malus</taxon>
    </lineage>
</organism>